<gene>
    <name evidence="5" type="ORF">JTE90_028751</name>
</gene>
<feature type="signal peptide" evidence="3">
    <location>
        <begin position="1"/>
        <end position="23"/>
    </location>
</feature>
<comment type="caution">
    <text evidence="5">The sequence shown here is derived from an EMBL/GenBank/DDBJ whole genome shotgun (WGS) entry which is preliminary data.</text>
</comment>
<dbReference type="EMBL" id="JAFNEN010000008">
    <property type="protein sequence ID" value="KAG8201080.1"/>
    <property type="molecule type" value="Genomic_DNA"/>
</dbReference>
<keyword evidence="3" id="KW-0732">Signal</keyword>
<dbReference type="Gene3D" id="1.10.225.10">
    <property type="entry name" value="Saposin-like"/>
    <property type="match status" value="1"/>
</dbReference>
<comment type="similarity">
    <text evidence="1">Belongs to the canopy family.</text>
</comment>
<keyword evidence="6" id="KW-1185">Reference proteome</keyword>
<sequence>MNRTVHFWIFAFIFLTFFQSAFQQSIVKCLVCKQVVNEINNAVTNEDPKKKIQVGSFRIQPDGSQKQTQIKYAGSELHLNEILENVCNQMDDYAQAKSKDSGELTLLNLSKDVEKLSTHELVQDPDLNRGLKYYCENFIEEYEDEIISIFKKDSLDYDLERKLCSEAAGYCVAARNEL</sequence>
<feature type="domain" description="Saposin B-type" evidence="4">
    <location>
        <begin position="25"/>
        <end position="175"/>
    </location>
</feature>
<dbReference type="PANTHER" id="PTHR13341:SF2">
    <property type="entry name" value="PROTEIN SEELE"/>
    <property type="match status" value="1"/>
</dbReference>
<dbReference type="PROSITE" id="PS50015">
    <property type="entry name" value="SAP_B"/>
    <property type="match status" value="1"/>
</dbReference>
<accession>A0AAV6VYE5</accession>
<dbReference type="GO" id="GO:0005783">
    <property type="term" value="C:endoplasmic reticulum"/>
    <property type="evidence" value="ECO:0007669"/>
    <property type="project" value="TreeGrafter"/>
</dbReference>
<reference evidence="5 6" key="1">
    <citation type="journal article" date="2022" name="Nat. Ecol. Evol.">
        <title>A masculinizing supergene underlies an exaggerated male reproductive morph in a spider.</title>
        <authorList>
            <person name="Hendrickx F."/>
            <person name="De Corte Z."/>
            <person name="Sonet G."/>
            <person name="Van Belleghem S.M."/>
            <person name="Kostlbacher S."/>
            <person name="Vangestel C."/>
        </authorList>
    </citation>
    <scope>NUCLEOTIDE SEQUENCE [LARGE SCALE GENOMIC DNA]</scope>
    <source>
        <strain evidence="5">W744_W776</strain>
    </source>
</reference>
<name>A0AAV6VYE5_9ARAC</name>
<protein>
    <recommendedName>
        <fullName evidence="4">Saposin B-type domain-containing protein</fullName>
    </recommendedName>
</protein>
<evidence type="ECO:0000313" key="5">
    <source>
        <dbReference type="EMBL" id="KAG8201080.1"/>
    </source>
</evidence>
<dbReference type="InterPro" id="IPR008139">
    <property type="entry name" value="SaposinB_dom"/>
</dbReference>
<feature type="chain" id="PRO_5043652916" description="Saposin B-type domain-containing protein" evidence="3">
    <location>
        <begin position="24"/>
        <end position="178"/>
    </location>
</feature>
<dbReference type="Pfam" id="PF11938">
    <property type="entry name" value="DUF3456"/>
    <property type="match status" value="1"/>
</dbReference>
<dbReference type="PANTHER" id="PTHR13341">
    <property type="entry name" value="MIR-INTERACTING SAPOSIN-LIKE PROTEIN"/>
    <property type="match status" value="1"/>
</dbReference>
<proteinExistence type="inferred from homology"/>
<dbReference type="InterPro" id="IPR021852">
    <property type="entry name" value="DUF3456"/>
</dbReference>
<evidence type="ECO:0000313" key="6">
    <source>
        <dbReference type="Proteomes" id="UP000827092"/>
    </source>
</evidence>
<dbReference type="Proteomes" id="UP000827092">
    <property type="component" value="Unassembled WGS sequence"/>
</dbReference>
<evidence type="ECO:0000256" key="1">
    <source>
        <dbReference type="ARBA" id="ARBA00007285"/>
    </source>
</evidence>
<evidence type="ECO:0000259" key="4">
    <source>
        <dbReference type="PROSITE" id="PS50015"/>
    </source>
</evidence>
<evidence type="ECO:0000256" key="3">
    <source>
        <dbReference type="SAM" id="SignalP"/>
    </source>
</evidence>
<evidence type="ECO:0000256" key="2">
    <source>
        <dbReference type="ARBA" id="ARBA00023157"/>
    </source>
</evidence>
<organism evidence="5 6">
    <name type="scientific">Oedothorax gibbosus</name>
    <dbReference type="NCBI Taxonomy" id="931172"/>
    <lineage>
        <taxon>Eukaryota</taxon>
        <taxon>Metazoa</taxon>
        <taxon>Ecdysozoa</taxon>
        <taxon>Arthropoda</taxon>
        <taxon>Chelicerata</taxon>
        <taxon>Arachnida</taxon>
        <taxon>Araneae</taxon>
        <taxon>Araneomorphae</taxon>
        <taxon>Entelegynae</taxon>
        <taxon>Araneoidea</taxon>
        <taxon>Linyphiidae</taxon>
        <taxon>Erigoninae</taxon>
        <taxon>Oedothorax</taxon>
    </lineage>
</organism>
<dbReference type="AlphaFoldDB" id="A0AAV6VYE5"/>
<dbReference type="InterPro" id="IPR042415">
    <property type="entry name" value="CNPY"/>
</dbReference>
<keyword evidence="2" id="KW-1015">Disulfide bond</keyword>